<evidence type="ECO:0000313" key="6">
    <source>
        <dbReference type="EMBL" id="GAA2628379.1"/>
    </source>
</evidence>
<dbReference type="InterPro" id="IPR019800">
    <property type="entry name" value="Glyco_hydro_3_AS"/>
</dbReference>
<dbReference type="PROSITE" id="PS00775">
    <property type="entry name" value="GLYCOSYL_HYDROL_F3"/>
    <property type="match status" value="1"/>
</dbReference>
<dbReference type="InterPro" id="IPR026891">
    <property type="entry name" value="Fn3-like"/>
</dbReference>
<evidence type="ECO:0000313" key="7">
    <source>
        <dbReference type="Proteomes" id="UP001501509"/>
    </source>
</evidence>
<dbReference type="SUPFAM" id="SSF51445">
    <property type="entry name" value="(Trans)glycosidases"/>
    <property type="match status" value="1"/>
</dbReference>
<keyword evidence="7" id="KW-1185">Reference proteome</keyword>
<evidence type="ECO:0000259" key="5">
    <source>
        <dbReference type="SMART" id="SM01217"/>
    </source>
</evidence>
<dbReference type="EMBL" id="BAAATD010000014">
    <property type="protein sequence ID" value="GAA2628379.1"/>
    <property type="molecule type" value="Genomic_DNA"/>
</dbReference>
<dbReference type="SMART" id="SM01217">
    <property type="entry name" value="Fn3_like"/>
    <property type="match status" value="1"/>
</dbReference>
<dbReference type="InterPro" id="IPR017853">
    <property type="entry name" value="GH"/>
</dbReference>
<dbReference type="SUPFAM" id="SSF52279">
    <property type="entry name" value="Beta-D-glucan exohydrolase, C-terminal domain"/>
    <property type="match status" value="1"/>
</dbReference>
<comment type="caution">
    <text evidence="6">The sequence shown here is derived from an EMBL/GenBank/DDBJ whole genome shotgun (WGS) entry which is preliminary data.</text>
</comment>
<keyword evidence="2 4" id="KW-0378">Hydrolase</keyword>
<dbReference type="Gene3D" id="3.40.50.1700">
    <property type="entry name" value="Glycoside hydrolase family 3 C-terminal domain"/>
    <property type="match status" value="1"/>
</dbReference>
<dbReference type="PANTHER" id="PTHR42715:SF10">
    <property type="entry name" value="BETA-GLUCOSIDASE"/>
    <property type="match status" value="1"/>
</dbReference>
<dbReference type="InterPro" id="IPR001764">
    <property type="entry name" value="Glyco_hydro_3_N"/>
</dbReference>
<evidence type="ECO:0000256" key="4">
    <source>
        <dbReference type="RuleBase" id="RU361161"/>
    </source>
</evidence>
<dbReference type="Gene3D" id="3.20.20.300">
    <property type="entry name" value="Glycoside hydrolase, family 3, N-terminal domain"/>
    <property type="match status" value="1"/>
</dbReference>
<dbReference type="InterPro" id="IPR050288">
    <property type="entry name" value="Cellulose_deg_GH3"/>
</dbReference>
<organism evidence="6 7">
    <name type="scientific">Actinomadura fulvescens</name>
    <dbReference type="NCBI Taxonomy" id="46160"/>
    <lineage>
        <taxon>Bacteria</taxon>
        <taxon>Bacillati</taxon>
        <taxon>Actinomycetota</taxon>
        <taxon>Actinomycetes</taxon>
        <taxon>Streptosporangiales</taxon>
        <taxon>Thermomonosporaceae</taxon>
        <taxon>Actinomadura</taxon>
    </lineage>
</organism>
<accession>A0ABN3QJY2</accession>
<protein>
    <submittedName>
        <fullName evidence="6">Glycoside hydrolase family 3 C-terminal domain-containing protein</fullName>
    </submittedName>
</protein>
<dbReference type="RefSeq" id="WP_344547442.1">
    <property type="nucleotide sequence ID" value="NZ_BAAATD010000014.1"/>
</dbReference>
<evidence type="ECO:0000256" key="2">
    <source>
        <dbReference type="ARBA" id="ARBA00022801"/>
    </source>
</evidence>
<reference evidence="6 7" key="1">
    <citation type="journal article" date="2019" name="Int. J. Syst. Evol. Microbiol.">
        <title>The Global Catalogue of Microorganisms (GCM) 10K type strain sequencing project: providing services to taxonomists for standard genome sequencing and annotation.</title>
        <authorList>
            <consortium name="The Broad Institute Genomics Platform"/>
            <consortium name="The Broad Institute Genome Sequencing Center for Infectious Disease"/>
            <person name="Wu L."/>
            <person name="Ma J."/>
        </authorList>
    </citation>
    <scope>NUCLEOTIDE SEQUENCE [LARGE SCALE GENOMIC DNA]</scope>
    <source>
        <strain evidence="6 7">JCM 6833</strain>
    </source>
</reference>
<dbReference type="InterPro" id="IPR036962">
    <property type="entry name" value="Glyco_hydro_3_N_sf"/>
</dbReference>
<dbReference type="Pfam" id="PF14310">
    <property type="entry name" value="Fn3-like"/>
    <property type="match status" value="1"/>
</dbReference>
<dbReference type="InterPro" id="IPR002772">
    <property type="entry name" value="Glyco_hydro_3_C"/>
</dbReference>
<dbReference type="Pfam" id="PF00933">
    <property type="entry name" value="Glyco_hydro_3"/>
    <property type="match status" value="1"/>
</dbReference>
<dbReference type="GO" id="GO:0016787">
    <property type="term" value="F:hydrolase activity"/>
    <property type="evidence" value="ECO:0007669"/>
    <property type="project" value="UniProtKB-KW"/>
</dbReference>
<evidence type="ECO:0000256" key="3">
    <source>
        <dbReference type="ARBA" id="ARBA00023277"/>
    </source>
</evidence>
<dbReference type="Proteomes" id="UP001501509">
    <property type="component" value="Unassembled WGS sequence"/>
</dbReference>
<feature type="domain" description="Fibronectin type III-like" evidence="5">
    <location>
        <begin position="587"/>
        <end position="657"/>
    </location>
</feature>
<dbReference type="PRINTS" id="PR00133">
    <property type="entry name" value="GLHYDRLASE3"/>
</dbReference>
<evidence type="ECO:0000256" key="1">
    <source>
        <dbReference type="ARBA" id="ARBA00005336"/>
    </source>
</evidence>
<gene>
    <name evidence="6" type="ORF">GCM10010411_77080</name>
</gene>
<comment type="similarity">
    <text evidence="1 4">Belongs to the glycosyl hydrolase 3 family.</text>
</comment>
<dbReference type="PANTHER" id="PTHR42715">
    <property type="entry name" value="BETA-GLUCOSIDASE"/>
    <property type="match status" value="1"/>
</dbReference>
<proteinExistence type="inferred from homology"/>
<dbReference type="Pfam" id="PF01915">
    <property type="entry name" value="Glyco_hydro_3_C"/>
    <property type="match status" value="1"/>
</dbReference>
<dbReference type="InterPro" id="IPR013783">
    <property type="entry name" value="Ig-like_fold"/>
</dbReference>
<keyword evidence="3" id="KW-0119">Carbohydrate metabolism</keyword>
<name>A0ABN3QJY2_9ACTN</name>
<sequence>MAQHDRARRGGFDDLTLQEAASLTSGSGTWHTTAVRDVVPAVTLSDGPHGIRRQNETERGDALGLLNSVPATCFPPAVTLGSSWDSGLARRVGAALAREASALGVDVVLGPGINIKRSPLCGRNFEYFSEDPHLTGVMGAALVTGIQSRGIGACVKHFAVNNQETDRMRISADVDEATLREIYLPAFEHIVRQARPFMVMCSYNKINGVYAAQNRWLLTELLRDEWGFEGVVVSDWGAVNDRVAALAAGLDLEMPPTGTDDQIVDAVRSGGLDEAVVLRSADRLRALAKRAASAERHQDWDVEAHHELAREAAASSAVLLKNEGDVLPLDPAARQRIAVIGELALTPRYQGHGSSHVVPTRLDNAWEALNAGIDEGGILTFAAGYRLDGEADDALREEAVESAADADIALVFLGLPDEAESEGFDRTTLDLPEAQLSLLRQVASRCSQVVVVLANGSVVSVAGWQDAATAILECWLPGQAGGSAVADLLLGVRNPSGRLTETLPVRLQDVPSYLHFPGGGGHVVYGEGRYVGYRYYDTLGTAVAYPFGHGLSYTRFEYSDLEADQTGDTDWTVSLTVTNVGARAGHEVVQLYVAFDEEQPTRPRHELRGFAKVGLEPGESTHVSFTLTGRDIAHWSTARGGWRIAPGRFTVEVGASSRDIRLRADLSTPGDGWAPELNAMSTLGEWLDHPIGGPVLRERLGERSVLASGEMSPTLLNLARGIPLLKFRTFGIGLSAEAVDDLVAAARNASA</sequence>
<keyword evidence="4" id="KW-0326">Glycosidase</keyword>
<dbReference type="InterPro" id="IPR036881">
    <property type="entry name" value="Glyco_hydro_3_C_sf"/>
</dbReference>
<dbReference type="Gene3D" id="2.60.40.10">
    <property type="entry name" value="Immunoglobulins"/>
    <property type="match status" value="1"/>
</dbReference>